<keyword evidence="2" id="KW-1185">Reference proteome</keyword>
<dbReference type="Proteomes" id="UP000438182">
    <property type="component" value="Unassembled WGS sequence"/>
</dbReference>
<gene>
    <name evidence="1" type="ORF">GB864_04595</name>
</gene>
<protein>
    <submittedName>
        <fullName evidence="1">HAD-IA family hydrolase</fullName>
    </submittedName>
</protein>
<dbReference type="Pfam" id="PF00702">
    <property type="entry name" value="Hydrolase"/>
    <property type="match status" value="1"/>
</dbReference>
<dbReference type="InterPro" id="IPR023198">
    <property type="entry name" value="PGP-like_dom2"/>
</dbReference>
<dbReference type="SUPFAM" id="SSF56784">
    <property type="entry name" value="HAD-like"/>
    <property type="match status" value="1"/>
</dbReference>
<dbReference type="PANTHER" id="PTHR18901">
    <property type="entry name" value="2-DEOXYGLUCOSE-6-PHOSPHATE PHOSPHATASE 2"/>
    <property type="match status" value="1"/>
</dbReference>
<reference evidence="1 2" key="1">
    <citation type="submission" date="2019-12" db="EMBL/GenBank/DDBJ databases">
        <authorList>
            <person name="Kim Y.S."/>
        </authorList>
    </citation>
    <scope>NUCLEOTIDE SEQUENCE [LARGE SCALE GENOMIC DNA]</scope>
    <source>
        <strain evidence="1 2">MMS17-SY077</strain>
    </source>
</reference>
<dbReference type="Gene3D" id="1.10.150.240">
    <property type="entry name" value="Putative phosphatase, domain 2"/>
    <property type="match status" value="1"/>
</dbReference>
<dbReference type="PANTHER" id="PTHR18901:SF38">
    <property type="entry name" value="PSEUDOURIDINE-5'-PHOSPHATASE"/>
    <property type="match status" value="1"/>
</dbReference>
<keyword evidence="1" id="KW-0378">Hydrolase</keyword>
<dbReference type="InterPro" id="IPR023214">
    <property type="entry name" value="HAD_sf"/>
</dbReference>
<accession>A0A6I4NUS1</accession>
<dbReference type="InterPro" id="IPR006439">
    <property type="entry name" value="HAD-SF_hydro_IA"/>
</dbReference>
<evidence type="ECO:0000313" key="2">
    <source>
        <dbReference type="Proteomes" id="UP000438182"/>
    </source>
</evidence>
<organism evidence="1 2">
    <name type="scientific">Agromyces seonyuensis</name>
    <dbReference type="NCBI Taxonomy" id="2662446"/>
    <lineage>
        <taxon>Bacteria</taxon>
        <taxon>Bacillati</taxon>
        <taxon>Actinomycetota</taxon>
        <taxon>Actinomycetes</taxon>
        <taxon>Micrococcales</taxon>
        <taxon>Microbacteriaceae</taxon>
        <taxon>Agromyces</taxon>
    </lineage>
</organism>
<evidence type="ECO:0000313" key="1">
    <source>
        <dbReference type="EMBL" id="MWB97831.1"/>
    </source>
</evidence>
<sequence>MDGTLVDTEPYWIRAETELIESYGGTWTHEDALEMVGKGLWDSAAIIQAKGVELSADEIVHRLTSEVRTQIEQYGAPWRPGALELLRAAREAGIRAALVTMSIRSMAQDVVDAAGFDAFDLLVTGDEVAEPKPHPAAYLKAADELGVDIADCIAIEDSVTGVTSAHRAGAIVIGVPNVVSLHDAPTDVLLPSLTEIDVDGLIRLASERAAGTAAAENVEKERA</sequence>
<dbReference type="NCBIfam" id="TIGR01509">
    <property type="entry name" value="HAD-SF-IA-v3"/>
    <property type="match status" value="1"/>
</dbReference>
<dbReference type="InterPro" id="IPR036412">
    <property type="entry name" value="HAD-like_sf"/>
</dbReference>
<dbReference type="GO" id="GO:0016787">
    <property type="term" value="F:hydrolase activity"/>
    <property type="evidence" value="ECO:0007669"/>
    <property type="project" value="UniProtKB-KW"/>
</dbReference>
<dbReference type="Gene3D" id="3.40.50.1000">
    <property type="entry name" value="HAD superfamily/HAD-like"/>
    <property type="match status" value="1"/>
</dbReference>
<name>A0A6I4NUS1_9MICO</name>
<dbReference type="CDD" id="cd07505">
    <property type="entry name" value="HAD_BPGM-like"/>
    <property type="match status" value="1"/>
</dbReference>
<proteinExistence type="predicted"/>
<dbReference type="EMBL" id="WSTA01000013">
    <property type="protein sequence ID" value="MWB97831.1"/>
    <property type="molecule type" value="Genomic_DNA"/>
</dbReference>
<comment type="caution">
    <text evidence="1">The sequence shown here is derived from an EMBL/GenBank/DDBJ whole genome shotgun (WGS) entry which is preliminary data.</text>
</comment>
<dbReference type="AlphaFoldDB" id="A0A6I4NUS1"/>